<evidence type="ECO:0000256" key="3">
    <source>
        <dbReference type="ARBA" id="ARBA00022692"/>
    </source>
</evidence>
<evidence type="ECO:0000256" key="2">
    <source>
        <dbReference type="ARBA" id="ARBA00022475"/>
    </source>
</evidence>
<feature type="transmembrane region" description="Helical" evidence="6">
    <location>
        <begin position="284"/>
        <end position="305"/>
    </location>
</feature>
<dbReference type="InterPro" id="IPR003838">
    <property type="entry name" value="ABC3_permease_C"/>
</dbReference>
<evidence type="ECO:0000256" key="1">
    <source>
        <dbReference type="ARBA" id="ARBA00004651"/>
    </source>
</evidence>
<feature type="domain" description="SSD" evidence="7">
    <location>
        <begin position="62"/>
        <end position="253"/>
    </location>
</feature>
<protein>
    <submittedName>
        <fullName evidence="8">ABC transporter permease</fullName>
    </submittedName>
</protein>
<evidence type="ECO:0000256" key="5">
    <source>
        <dbReference type="ARBA" id="ARBA00023136"/>
    </source>
</evidence>
<dbReference type="InterPro" id="IPR027022">
    <property type="entry name" value="ABC_permease_BceB-typ"/>
</dbReference>
<dbReference type="Proteomes" id="UP001596989">
    <property type="component" value="Unassembled WGS sequence"/>
</dbReference>
<evidence type="ECO:0000313" key="9">
    <source>
        <dbReference type="Proteomes" id="UP001596989"/>
    </source>
</evidence>
<feature type="transmembrane region" description="Helical" evidence="6">
    <location>
        <begin position="228"/>
        <end position="255"/>
    </location>
</feature>
<feature type="transmembrane region" description="Helical" evidence="6">
    <location>
        <begin position="531"/>
        <end position="555"/>
    </location>
</feature>
<dbReference type="PROSITE" id="PS50156">
    <property type="entry name" value="SSD"/>
    <property type="match status" value="1"/>
</dbReference>
<organism evidence="8 9">
    <name type="scientific">Paenibacillus chungangensis</name>
    <dbReference type="NCBI Taxonomy" id="696535"/>
    <lineage>
        <taxon>Bacteria</taxon>
        <taxon>Bacillati</taxon>
        <taxon>Bacillota</taxon>
        <taxon>Bacilli</taxon>
        <taxon>Bacillales</taxon>
        <taxon>Paenibacillaceae</taxon>
        <taxon>Paenibacillus</taxon>
    </lineage>
</organism>
<feature type="transmembrane region" description="Helical" evidence="6">
    <location>
        <begin position="196"/>
        <end position="216"/>
    </location>
</feature>
<gene>
    <name evidence="8" type="ORF">ACFQ2I_13295</name>
</gene>
<reference evidence="9" key="1">
    <citation type="journal article" date="2019" name="Int. J. Syst. Evol. Microbiol.">
        <title>The Global Catalogue of Microorganisms (GCM) 10K type strain sequencing project: providing services to taxonomists for standard genome sequencing and annotation.</title>
        <authorList>
            <consortium name="The Broad Institute Genomics Platform"/>
            <consortium name="The Broad Institute Genome Sequencing Center for Infectious Disease"/>
            <person name="Wu L."/>
            <person name="Ma J."/>
        </authorList>
    </citation>
    <scope>NUCLEOTIDE SEQUENCE [LARGE SCALE GENOMIC DNA]</scope>
    <source>
        <strain evidence="9">CCUG 59129</strain>
    </source>
</reference>
<name>A0ABW3HS50_9BACL</name>
<keyword evidence="2 6" id="KW-1003">Cell membrane</keyword>
<dbReference type="RefSeq" id="WP_377564830.1">
    <property type="nucleotide sequence ID" value="NZ_JBHTJZ010000020.1"/>
</dbReference>
<evidence type="ECO:0000313" key="8">
    <source>
        <dbReference type="EMBL" id="MFD0960361.1"/>
    </source>
</evidence>
<keyword evidence="6" id="KW-0813">Transport</keyword>
<evidence type="ECO:0000256" key="4">
    <source>
        <dbReference type="ARBA" id="ARBA00022989"/>
    </source>
</evidence>
<feature type="transmembrane region" description="Helical" evidence="6">
    <location>
        <begin position="620"/>
        <end position="640"/>
    </location>
</feature>
<comment type="subcellular location">
    <subcellularLocation>
        <location evidence="1 6">Cell membrane</location>
        <topology evidence="1 6">Multi-pass membrane protein</topology>
    </subcellularLocation>
</comment>
<sequence>MTFRSLALSGIRGNWRSYSAFFLSSIFSVCIFYMYTAFIFHPEVTSGYIVGASAVKDGMKFALYLIIIFSFLFILYANSAFLKTRKQEFGLYSLFGMTRMQLRKLIMYENIFIALFAIAAGIGIGMLFSKLFFMAIGALLDLTEPIPFTVPPQALLTTAIGFSVLFLVISLWTVIRLRRTEIIELLKAGKKPKGELRYSPILVAIGVISLATGYVMAVMMDVATFGVFALPILVTVVVGTYFLFTQLSILLLRWAGKRKGLYYKRTNMLIFAQLGYKIKDNARILFIVSIMSAVIMTAMGTIYIVSIQNKADMLELSPYTIAYVEKGLHTHEVLNPDELQRILKEDGITVKHKMNTTGISLQGYQVYVDDRLLFGRPSEADSQSNGMIISNTDYNTMAKQQGKTSIEVESGKLIIIYRHYRNEMDMSSGVVHGGLNGKKVTFSVDRIHQESVMNNWVSSNGLTFVMDDHTYGELINGIPEKQRLVFYGYELDKWEQAADAISHLRQLVPEELADEVDMSRPERFVSSNQSMGLTLFIGMFISLLFFVAAGSMIYFKLFTELQEEREQFRSLSRIGITRGEIRRIIVSQIAIVFFIPCAVGISHALFAMQSLDNMMEMSNWSYSFVVIGIYIAMQLLYFLMASRSYMKSVLQERST</sequence>
<feature type="transmembrane region" description="Helical" evidence="6">
    <location>
        <begin position="20"/>
        <end position="41"/>
    </location>
</feature>
<feature type="transmembrane region" description="Helical" evidence="6">
    <location>
        <begin position="61"/>
        <end position="84"/>
    </location>
</feature>
<accession>A0ABW3HS50</accession>
<proteinExistence type="inferred from homology"/>
<dbReference type="EMBL" id="JBHTJZ010000020">
    <property type="protein sequence ID" value="MFD0960361.1"/>
    <property type="molecule type" value="Genomic_DNA"/>
</dbReference>
<dbReference type="PIRSF" id="PIRSF018968">
    <property type="entry name" value="ABC_permease_BceB"/>
    <property type="match status" value="1"/>
</dbReference>
<keyword evidence="4 6" id="KW-1133">Transmembrane helix</keyword>
<comment type="similarity">
    <text evidence="6">Belongs to the ABC-4 integral membrane protein family.</text>
</comment>
<dbReference type="InterPro" id="IPR052536">
    <property type="entry name" value="ABC-4_Integral_Memb_Prot"/>
</dbReference>
<keyword evidence="3 6" id="KW-0812">Transmembrane</keyword>
<keyword evidence="5 6" id="KW-0472">Membrane</keyword>
<comment type="caution">
    <text evidence="8">The sequence shown here is derived from an EMBL/GenBank/DDBJ whole genome shotgun (WGS) entry which is preliminary data.</text>
</comment>
<dbReference type="PANTHER" id="PTHR46795:SF1">
    <property type="entry name" value="ABC TRANSPORTER PERMEASE PROTEIN"/>
    <property type="match status" value="1"/>
</dbReference>
<evidence type="ECO:0000259" key="7">
    <source>
        <dbReference type="PROSITE" id="PS50156"/>
    </source>
</evidence>
<feature type="transmembrane region" description="Helical" evidence="6">
    <location>
        <begin position="105"/>
        <end position="133"/>
    </location>
</feature>
<evidence type="ECO:0000256" key="6">
    <source>
        <dbReference type="PIRNR" id="PIRNR018968"/>
    </source>
</evidence>
<keyword evidence="9" id="KW-1185">Reference proteome</keyword>
<feature type="transmembrane region" description="Helical" evidence="6">
    <location>
        <begin position="153"/>
        <end position="175"/>
    </location>
</feature>
<dbReference type="PANTHER" id="PTHR46795">
    <property type="entry name" value="ABC TRANSPORTER PERMEASE-RELATED-RELATED"/>
    <property type="match status" value="1"/>
</dbReference>
<dbReference type="Pfam" id="PF02687">
    <property type="entry name" value="FtsX"/>
    <property type="match status" value="2"/>
</dbReference>
<dbReference type="InterPro" id="IPR000731">
    <property type="entry name" value="SSD"/>
</dbReference>
<feature type="transmembrane region" description="Helical" evidence="6">
    <location>
        <begin position="584"/>
        <end position="608"/>
    </location>
</feature>